<dbReference type="Proteomes" id="UP001557470">
    <property type="component" value="Unassembled WGS sequence"/>
</dbReference>
<comment type="caution">
    <text evidence="2">The sequence shown here is derived from an EMBL/GenBank/DDBJ whole genome shotgun (WGS) entry which is preliminary data.</text>
</comment>
<keyword evidence="3" id="KW-1185">Reference proteome</keyword>
<evidence type="ECO:0000313" key="3">
    <source>
        <dbReference type="Proteomes" id="UP001557470"/>
    </source>
</evidence>
<evidence type="ECO:0000256" key="1">
    <source>
        <dbReference type="SAM" id="MobiDB-lite"/>
    </source>
</evidence>
<evidence type="ECO:0000313" key="2">
    <source>
        <dbReference type="EMBL" id="KAL0961575.1"/>
    </source>
</evidence>
<sequence length="69" mass="7558">IIGDLLLTGGVILIVFLWAQIRSGPAVPQKPTSHSGGQVPHVPRPEYEPLRHGTRGKDIYATTRKETTE</sequence>
<organism evidence="2 3">
    <name type="scientific">Umbra pygmaea</name>
    <name type="common">Eastern mudminnow</name>
    <dbReference type="NCBI Taxonomy" id="75934"/>
    <lineage>
        <taxon>Eukaryota</taxon>
        <taxon>Metazoa</taxon>
        <taxon>Chordata</taxon>
        <taxon>Craniata</taxon>
        <taxon>Vertebrata</taxon>
        <taxon>Euteleostomi</taxon>
        <taxon>Actinopterygii</taxon>
        <taxon>Neopterygii</taxon>
        <taxon>Teleostei</taxon>
        <taxon>Protacanthopterygii</taxon>
        <taxon>Esociformes</taxon>
        <taxon>Umbridae</taxon>
        <taxon>Umbra</taxon>
    </lineage>
</organism>
<reference evidence="2 3" key="1">
    <citation type="submission" date="2024-06" db="EMBL/GenBank/DDBJ databases">
        <authorList>
            <person name="Pan Q."/>
            <person name="Wen M."/>
            <person name="Jouanno E."/>
            <person name="Zahm M."/>
            <person name="Klopp C."/>
            <person name="Cabau C."/>
            <person name="Louis A."/>
            <person name="Berthelot C."/>
            <person name="Parey E."/>
            <person name="Roest Crollius H."/>
            <person name="Montfort J."/>
            <person name="Robinson-Rechavi M."/>
            <person name="Bouchez O."/>
            <person name="Lampietro C."/>
            <person name="Lopez Roques C."/>
            <person name="Donnadieu C."/>
            <person name="Postlethwait J."/>
            <person name="Bobe J."/>
            <person name="Verreycken H."/>
            <person name="Guiguen Y."/>
        </authorList>
    </citation>
    <scope>NUCLEOTIDE SEQUENCE [LARGE SCALE GENOMIC DNA]</scope>
    <source>
        <strain evidence="2">Up_M1</strain>
        <tissue evidence="2">Testis</tissue>
    </source>
</reference>
<gene>
    <name evidence="2" type="ORF">UPYG_G00355050</name>
</gene>
<name>A0ABD0VW92_UMBPY</name>
<dbReference type="EMBL" id="JAGEUA010000196">
    <property type="protein sequence ID" value="KAL0961575.1"/>
    <property type="molecule type" value="Genomic_DNA"/>
</dbReference>
<proteinExistence type="predicted"/>
<protein>
    <submittedName>
        <fullName evidence="2">Uncharacterized protein</fullName>
    </submittedName>
</protein>
<feature type="region of interest" description="Disordered" evidence="1">
    <location>
        <begin position="25"/>
        <end position="69"/>
    </location>
</feature>
<dbReference type="AlphaFoldDB" id="A0ABD0VW92"/>
<feature type="non-terminal residue" evidence="2">
    <location>
        <position position="1"/>
    </location>
</feature>
<accession>A0ABD0VW92</accession>
<feature type="compositionally biased region" description="Basic and acidic residues" evidence="1">
    <location>
        <begin position="43"/>
        <end position="69"/>
    </location>
</feature>